<gene>
    <name evidence="1" type="primary">141</name>
    <name evidence="1" type="ORF">SEA_FINCH_141</name>
</gene>
<dbReference type="GeneID" id="64766394"/>
<protein>
    <submittedName>
        <fullName evidence="1">Uncharacterized protein</fullName>
    </submittedName>
</protein>
<organism evidence="1 2">
    <name type="scientific">Rhodococcus phage Finch</name>
    <dbReference type="NCBI Taxonomy" id="2094144"/>
    <lineage>
        <taxon>Viruses</taxon>
        <taxon>Duplodnaviria</taxon>
        <taxon>Heunggongvirae</taxon>
        <taxon>Uroviricota</taxon>
        <taxon>Caudoviricetes</taxon>
        <taxon>Finchvirus</taxon>
        <taxon>Finchvirus finch</taxon>
    </lineage>
</organism>
<accession>A0A2P1JXJ5</accession>
<dbReference type="EMBL" id="MG962366">
    <property type="protein sequence ID" value="AVO25071.1"/>
    <property type="molecule type" value="Genomic_DNA"/>
</dbReference>
<dbReference type="KEGG" id="vg:64766394"/>
<keyword evidence="2" id="KW-1185">Reference proteome</keyword>
<evidence type="ECO:0000313" key="2">
    <source>
        <dbReference type="Proteomes" id="UP000241290"/>
    </source>
</evidence>
<name>A0A2P1JXJ5_9CAUD</name>
<dbReference type="Proteomes" id="UP000241290">
    <property type="component" value="Genome"/>
</dbReference>
<proteinExistence type="predicted"/>
<reference evidence="2" key="1">
    <citation type="submission" date="2018-02" db="EMBL/GenBank/DDBJ databases">
        <authorList>
            <person name="Cohen D.B."/>
            <person name="Kent A.D."/>
        </authorList>
    </citation>
    <scope>NUCLEOTIDE SEQUENCE [LARGE SCALE GENOMIC DNA]</scope>
</reference>
<sequence length="64" mass="7168">MSDGVMVLLDKDDSMPTEHRRFTAMPSVGHILHLDGRRYVVVKIFWAKVSNGSDMAPGARLELL</sequence>
<evidence type="ECO:0000313" key="1">
    <source>
        <dbReference type="EMBL" id="AVO25071.1"/>
    </source>
</evidence>
<dbReference type="RefSeq" id="YP_010059163.1">
    <property type="nucleotide sequence ID" value="NC_054724.1"/>
</dbReference>